<dbReference type="GO" id="GO:0003964">
    <property type="term" value="F:RNA-directed DNA polymerase activity"/>
    <property type="evidence" value="ECO:0007669"/>
    <property type="project" value="UniProtKB-EC"/>
</dbReference>
<evidence type="ECO:0000256" key="1">
    <source>
        <dbReference type="ARBA" id="ARBA00012493"/>
    </source>
</evidence>
<keyword evidence="4" id="KW-1185">Reference proteome</keyword>
<protein>
    <recommendedName>
        <fullName evidence="1">RNA-directed DNA polymerase</fullName>
        <ecNumber evidence="1">2.7.7.49</ecNumber>
    </recommendedName>
</protein>
<dbReference type="GO" id="GO:0015074">
    <property type="term" value="P:DNA integration"/>
    <property type="evidence" value="ECO:0007669"/>
    <property type="project" value="InterPro"/>
</dbReference>
<dbReference type="InterPro" id="IPR050951">
    <property type="entry name" value="Retrovirus_Pol_polyprotein"/>
</dbReference>
<evidence type="ECO:0000313" key="3">
    <source>
        <dbReference type="EMBL" id="GBM65140.1"/>
    </source>
</evidence>
<dbReference type="SUPFAM" id="SSF53098">
    <property type="entry name" value="Ribonuclease H-like"/>
    <property type="match status" value="1"/>
</dbReference>
<dbReference type="PROSITE" id="PS50994">
    <property type="entry name" value="INTEGRASE"/>
    <property type="match status" value="1"/>
</dbReference>
<dbReference type="AlphaFoldDB" id="A0A4Y2HIP4"/>
<evidence type="ECO:0000313" key="4">
    <source>
        <dbReference type="Proteomes" id="UP000499080"/>
    </source>
</evidence>
<dbReference type="InterPro" id="IPR041588">
    <property type="entry name" value="Integrase_H2C2"/>
</dbReference>
<sequence length="443" mass="51228">MFTFQQRNEKASPRQLRHLQYISEFSTDIRHIGGKENIVADSLSRIELISEIDYDKIADAHIGNKDLNELRSKPSLHFKQYPLDSGKILWCDISTTKIRRFVPQDFRMHIFQKFHNLSHPGVKSTVKQTASRFTWLNIRKDINQWAKYCIHCQKNKFNRHTRAQISTYKEVDDRFSVIYIDIIGSFPTSEGKTYCLTCIDRFTCWIEVISLANLMAETVAREFWDHWISRFGMPYRVITDQGSQFRSELFKNIGVICGFKVCTTTAYHPQCNGEIERLRSEHTILLNGPKPYQQFSWDKDQLCVEINEIDEWRQKRETRRAKRLLGRLAVNQVEGIARSFAIIAVGDIIIWDFGNFGVCNRGERLIKFGGELVNKLFKGGNVKGMSDFVCSLIPVCTGYHPDGFVFECLKFIKVGFGSAGPDWACIGDNWTKIGKANEQFVVN</sequence>
<evidence type="ECO:0000259" key="2">
    <source>
        <dbReference type="PROSITE" id="PS50994"/>
    </source>
</evidence>
<organism evidence="3 4">
    <name type="scientific">Araneus ventricosus</name>
    <name type="common">Orbweaver spider</name>
    <name type="synonym">Epeira ventricosa</name>
    <dbReference type="NCBI Taxonomy" id="182803"/>
    <lineage>
        <taxon>Eukaryota</taxon>
        <taxon>Metazoa</taxon>
        <taxon>Ecdysozoa</taxon>
        <taxon>Arthropoda</taxon>
        <taxon>Chelicerata</taxon>
        <taxon>Arachnida</taxon>
        <taxon>Araneae</taxon>
        <taxon>Araneomorphae</taxon>
        <taxon>Entelegynae</taxon>
        <taxon>Araneoidea</taxon>
        <taxon>Araneidae</taxon>
        <taxon>Araneus</taxon>
    </lineage>
</organism>
<dbReference type="GO" id="GO:0003676">
    <property type="term" value="F:nucleic acid binding"/>
    <property type="evidence" value="ECO:0007669"/>
    <property type="project" value="InterPro"/>
</dbReference>
<proteinExistence type="predicted"/>
<dbReference type="Pfam" id="PF17921">
    <property type="entry name" value="Integrase_H2C2"/>
    <property type="match status" value="1"/>
</dbReference>
<dbReference type="Gene3D" id="3.30.420.10">
    <property type="entry name" value="Ribonuclease H-like superfamily/Ribonuclease H"/>
    <property type="match status" value="1"/>
</dbReference>
<dbReference type="EC" id="2.7.7.49" evidence="1"/>
<dbReference type="OrthoDB" id="6431413at2759"/>
<reference evidence="3 4" key="1">
    <citation type="journal article" date="2019" name="Sci. Rep.">
        <title>Orb-weaving spider Araneus ventricosus genome elucidates the spidroin gene catalogue.</title>
        <authorList>
            <person name="Kono N."/>
            <person name="Nakamura H."/>
            <person name="Ohtoshi R."/>
            <person name="Moran D.A.P."/>
            <person name="Shinohara A."/>
            <person name="Yoshida Y."/>
            <person name="Fujiwara M."/>
            <person name="Mori M."/>
            <person name="Tomita M."/>
            <person name="Arakawa K."/>
        </authorList>
    </citation>
    <scope>NUCLEOTIDE SEQUENCE [LARGE SCALE GENOMIC DNA]</scope>
</reference>
<feature type="domain" description="Integrase catalytic" evidence="2">
    <location>
        <begin position="168"/>
        <end position="278"/>
    </location>
</feature>
<accession>A0A4Y2HIP4</accession>
<dbReference type="PANTHER" id="PTHR37984">
    <property type="entry name" value="PROTEIN CBG26694"/>
    <property type="match status" value="1"/>
</dbReference>
<dbReference type="EMBL" id="BGPR01001961">
    <property type="protein sequence ID" value="GBM65140.1"/>
    <property type="molecule type" value="Genomic_DNA"/>
</dbReference>
<dbReference type="PANTHER" id="PTHR37984:SF15">
    <property type="entry name" value="INTEGRASE CATALYTIC DOMAIN-CONTAINING PROTEIN"/>
    <property type="match status" value="1"/>
</dbReference>
<comment type="caution">
    <text evidence="3">The sequence shown here is derived from an EMBL/GenBank/DDBJ whole genome shotgun (WGS) entry which is preliminary data.</text>
</comment>
<gene>
    <name evidence="3" type="ORF">AVEN_185782_1</name>
</gene>
<dbReference type="InterPro" id="IPR036397">
    <property type="entry name" value="RNaseH_sf"/>
</dbReference>
<dbReference type="Proteomes" id="UP000499080">
    <property type="component" value="Unassembled WGS sequence"/>
</dbReference>
<dbReference type="InterPro" id="IPR012337">
    <property type="entry name" value="RNaseH-like_sf"/>
</dbReference>
<dbReference type="InterPro" id="IPR001584">
    <property type="entry name" value="Integrase_cat-core"/>
</dbReference>
<dbReference type="Gene3D" id="1.10.340.70">
    <property type="match status" value="1"/>
</dbReference>
<name>A0A4Y2HIP4_ARAVE</name>
<dbReference type="Pfam" id="PF00665">
    <property type="entry name" value="rve"/>
    <property type="match status" value="1"/>
</dbReference>